<evidence type="ECO:0000256" key="10">
    <source>
        <dbReference type="ARBA" id="ARBA00022692"/>
    </source>
</evidence>
<dbReference type="AlphaFoldDB" id="A0AAX3LRS6"/>
<evidence type="ECO:0000256" key="12">
    <source>
        <dbReference type="ARBA" id="ARBA00022989"/>
    </source>
</evidence>
<feature type="transmembrane region" description="Helical" evidence="19">
    <location>
        <begin position="152"/>
        <end position="170"/>
    </location>
</feature>
<dbReference type="RefSeq" id="WP_271689609.1">
    <property type="nucleotide sequence ID" value="NZ_CP116423.1"/>
</dbReference>
<gene>
    <name evidence="19 20" type="primary">cobS</name>
    <name evidence="20" type="ORF">PL336_06280</name>
</gene>
<evidence type="ECO:0000256" key="2">
    <source>
        <dbReference type="ARBA" id="ARBA00004651"/>
    </source>
</evidence>
<protein>
    <recommendedName>
        <fullName evidence="6 19">Adenosylcobinamide-GDP ribazoletransferase</fullName>
        <ecNumber evidence="5 19">2.7.8.26</ecNumber>
    </recommendedName>
    <alternativeName>
        <fullName evidence="16 19">Cobalamin synthase</fullName>
    </alternativeName>
    <alternativeName>
        <fullName evidence="15 19">Cobalamin-5'-phosphate synthase</fullName>
    </alternativeName>
</protein>
<keyword evidence="10 19" id="KW-0812">Transmembrane</keyword>
<dbReference type="PANTHER" id="PTHR34148">
    <property type="entry name" value="ADENOSYLCOBINAMIDE-GDP RIBAZOLETRANSFERASE"/>
    <property type="match status" value="1"/>
</dbReference>
<dbReference type="PANTHER" id="PTHR34148:SF1">
    <property type="entry name" value="ADENOSYLCOBINAMIDE-GDP RIBAZOLETRANSFERASE"/>
    <property type="match status" value="1"/>
</dbReference>
<comment type="subcellular location">
    <subcellularLocation>
        <location evidence="2 19">Cell membrane</location>
        <topology evidence="2 19">Multi-pass membrane protein</topology>
    </subcellularLocation>
</comment>
<comment type="cofactor">
    <cofactor evidence="1 19">
        <name>Mg(2+)</name>
        <dbReference type="ChEBI" id="CHEBI:18420"/>
    </cofactor>
</comment>
<evidence type="ECO:0000256" key="14">
    <source>
        <dbReference type="ARBA" id="ARBA00025228"/>
    </source>
</evidence>
<evidence type="ECO:0000256" key="13">
    <source>
        <dbReference type="ARBA" id="ARBA00023136"/>
    </source>
</evidence>
<comment type="catalytic activity">
    <reaction evidence="18 19">
        <text>alpha-ribazole 5'-phosphate + adenosylcob(III)inamide-GDP = adenosylcob(III)alamin 5'-phosphate + GMP + H(+)</text>
        <dbReference type="Rhea" id="RHEA:23560"/>
        <dbReference type="ChEBI" id="CHEBI:15378"/>
        <dbReference type="ChEBI" id="CHEBI:57918"/>
        <dbReference type="ChEBI" id="CHEBI:58115"/>
        <dbReference type="ChEBI" id="CHEBI:60487"/>
        <dbReference type="ChEBI" id="CHEBI:60493"/>
        <dbReference type="EC" id="2.7.8.26"/>
    </reaction>
</comment>
<evidence type="ECO:0000256" key="7">
    <source>
        <dbReference type="ARBA" id="ARBA00022475"/>
    </source>
</evidence>
<accession>A0AAX3LRS6</accession>
<evidence type="ECO:0000256" key="18">
    <source>
        <dbReference type="ARBA" id="ARBA00049504"/>
    </source>
</evidence>
<evidence type="ECO:0000256" key="5">
    <source>
        <dbReference type="ARBA" id="ARBA00013200"/>
    </source>
</evidence>
<dbReference type="EC" id="2.7.8.26" evidence="5 19"/>
<comment type="catalytic activity">
    <reaction evidence="17 19">
        <text>alpha-ribazole + adenosylcob(III)inamide-GDP = adenosylcob(III)alamin + GMP + H(+)</text>
        <dbReference type="Rhea" id="RHEA:16049"/>
        <dbReference type="ChEBI" id="CHEBI:10329"/>
        <dbReference type="ChEBI" id="CHEBI:15378"/>
        <dbReference type="ChEBI" id="CHEBI:18408"/>
        <dbReference type="ChEBI" id="CHEBI:58115"/>
        <dbReference type="ChEBI" id="CHEBI:60487"/>
        <dbReference type="EC" id="2.7.8.26"/>
    </reaction>
</comment>
<evidence type="ECO:0000256" key="11">
    <source>
        <dbReference type="ARBA" id="ARBA00022842"/>
    </source>
</evidence>
<dbReference type="GO" id="GO:0008818">
    <property type="term" value="F:cobalamin 5'-phosphate synthase activity"/>
    <property type="evidence" value="ECO:0007669"/>
    <property type="project" value="UniProtKB-UniRule"/>
</dbReference>
<keyword evidence="13 19" id="KW-0472">Membrane</keyword>
<feature type="transmembrane region" description="Helical" evidence="19">
    <location>
        <begin position="121"/>
        <end position="140"/>
    </location>
</feature>
<comment type="pathway">
    <text evidence="3 19">Cofactor biosynthesis; adenosylcobalamin biosynthesis; adenosylcobalamin from cob(II)yrinate a,c-diamide: step 7/7.</text>
</comment>
<evidence type="ECO:0000256" key="4">
    <source>
        <dbReference type="ARBA" id="ARBA00010561"/>
    </source>
</evidence>
<proteinExistence type="inferred from homology"/>
<evidence type="ECO:0000313" key="20">
    <source>
        <dbReference type="EMBL" id="WCE71439.1"/>
    </source>
</evidence>
<evidence type="ECO:0000256" key="16">
    <source>
        <dbReference type="ARBA" id="ARBA00032853"/>
    </source>
</evidence>
<evidence type="ECO:0000256" key="17">
    <source>
        <dbReference type="ARBA" id="ARBA00048623"/>
    </source>
</evidence>
<organism evidence="20 21">
    <name type="scientific">Sulfitobacter faviae</name>
    <dbReference type="NCBI Taxonomy" id="1775881"/>
    <lineage>
        <taxon>Bacteria</taxon>
        <taxon>Pseudomonadati</taxon>
        <taxon>Pseudomonadota</taxon>
        <taxon>Alphaproteobacteria</taxon>
        <taxon>Rhodobacterales</taxon>
        <taxon>Roseobacteraceae</taxon>
        <taxon>Sulfitobacter</taxon>
    </lineage>
</organism>
<dbReference type="GO" id="GO:0009236">
    <property type="term" value="P:cobalamin biosynthetic process"/>
    <property type="evidence" value="ECO:0007669"/>
    <property type="project" value="UniProtKB-UniRule"/>
</dbReference>
<dbReference type="Pfam" id="PF02654">
    <property type="entry name" value="CobS"/>
    <property type="match status" value="1"/>
</dbReference>
<evidence type="ECO:0000256" key="19">
    <source>
        <dbReference type="HAMAP-Rule" id="MF_00719"/>
    </source>
</evidence>
<keyword evidence="9 19" id="KW-0808">Transferase</keyword>
<evidence type="ECO:0000256" key="9">
    <source>
        <dbReference type="ARBA" id="ARBA00022679"/>
    </source>
</evidence>
<keyword evidence="8 19" id="KW-0169">Cobalamin biosynthesis</keyword>
<evidence type="ECO:0000256" key="15">
    <source>
        <dbReference type="ARBA" id="ARBA00032605"/>
    </source>
</evidence>
<comment type="function">
    <text evidence="14 19">Joins adenosylcobinamide-GDP and alpha-ribazole to generate adenosylcobalamin (Ado-cobalamin). Also synthesizes adenosylcobalamin 5'-phosphate from adenosylcobinamide-GDP and alpha-ribazole 5'-phosphate.</text>
</comment>
<evidence type="ECO:0000256" key="3">
    <source>
        <dbReference type="ARBA" id="ARBA00004663"/>
    </source>
</evidence>
<keyword evidence="12 19" id="KW-1133">Transmembrane helix</keyword>
<dbReference type="GO" id="GO:0051073">
    <property type="term" value="F:adenosylcobinamide-GDP ribazoletransferase activity"/>
    <property type="evidence" value="ECO:0007669"/>
    <property type="project" value="UniProtKB-UniRule"/>
</dbReference>
<evidence type="ECO:0000256" key="1">
    <source>
        <dbReference type="ARBA" id="ARBA00001946"/>
    </source>
</evidence>
<feature type="transmembrane region" description="Helical" evidence="19">
    <location>
        <begin position="48"/>
        <end position="68"/>
    </location>
</feature>
<dbReference type="EMBL" id="CP116423">
    <property type="protein sequence ID" value="WCE71439.1"/>
    <property type="molecule type" value="Genomic_DNA"/>
</dbReference>
<reference evidence="20" key="1">
    <citation type="submission" date="2023-01" db="EMBL/GenBank/DDBJ databases">
        <title>Comparative genomic analysis of cold water coral derived Sulfitobacter faviae: insights into their metabolism and habitat adaptation.</title>
        <authorList>
            <person name="Guo Y."/>
            <person name="Lin S."/>
            <person name="Huang Z."/>
            <person name="Tang K."/>
            <person name="Wang X."/>
        </authorList>
    </citation>
    <scope>NUCLEOTIDE SEQUENCE</scope>
    <source>
        <strain evidence="20">SCSIO W_1865</strain>
    </source>
</reference>
<dbReference type="HAMAP" id="MF_00719">
    <property type="entry name" value="CobS"/>
    <property type="match status" value="1"/>
</dbReference>
<feature type="transmembrane region" description="Helical" evidence="19">
    <location>
        <begin position="74"/>
        <end position="93"/>
    </location>
</feature>
<feature type="transmembrane region" description="Helical" evidence="19">
    <location>
        <begin position="191"/>
        <end position="207"/>
    </location>
</feature>
<sequence length="268" mass="28742">MAIPDITALRRAFRPRDIAVAFALLTRLPLPHFHFPTEPLRPPARSAWAYPLVGIVLALIAGAVGMALTRMGATPPLVAAFVLLTLVMLSGAIHEDGLADCADGFWGGWTREKRLKIMKDSVIGTYGVVALVLSLLLRWYLISELITDEALIWALVVASCGSRAAMVWVMDSLPTARRDGLSDRTGRPGELATAVAVLIGVVVIVLAPDYSAWRLALLALLAALVVRQIAKRKIGGQTGDVLGATQQVTEIALLTGCQMMAYGWQAIP</sequence>
<evidence type="ECO:0000256" key="6">
    <source>
        <dbReference type="ARBA" id="ARBA00015850"/>
    </source>
</evidence>
<comment type="similarity">
    <text evidence="4 19">Belongs to the CobS family.</text>
</comment>
<name>A0AAX3LRS6_9RHOB</name>
<dbReference type="NCBIfam" id="TIGR00317">
    <property type="entry name" value="cobS"/>
    <property type="match status" value="1"/>
</dbReference>
<dbReference type="GO" id="GO:0005886">
    <property type="term" value="C:plasma membrane"/>
    <property type="evidence" value="ECO:0007669"/>
    <property type="project" value="UniProtKB-SubCell"/>
</dbReference>
<evidence type="ECO:0000313" key="21">
    <source>
        <dbReference type="Proteomes" id="UP001210770"/>
    </source>
</evidence>
<keyword evidence="7 19" id="KW-1003">Cell membrane</keyword>
<keyword evidence="11 19" id="KW-0460">Magnesium</keyword>
<dbReference type="InterPro" id="IPR003805">
    <property type="entry name" value="CobS"/>
</dbReference>
<dbReference type="Proteomes" id="UP001210770">
    <property type="component" value="Chromosome"/>
</dbReference>
<evidence type="ECO:0000256" key="8">
    <source>
        <dbReference type="ARBA" id="ARBA00022573"/>
    </source>
</evidence>